<feature type="compositionally biased region" description="Acidic residues" evidence="1">
    <location>
        <begin position="823"/>
        <end position="832"/>
    </location>
</feature>
<evidence type="ECO:0000313" key="3">
    <source>
        <dbReference type="EMBL" id="KAF2457062.1"/>
    </source>
</evidence>
<keyword evidence="4" id="KW-1185">Reference proteome</keyword>
<feature type="compositionally biased region" description="Low complexity" evidence="1">
    <location>
        <begin position="528"/>
        <end position="538"/>
    </location>
</feature>
<dbReference type="AlphaFoldDB" id="A0A6A6NZY6"/>
<evidence type="ECO:0000313" key="4">
    <source>
        <dbReference type="Proteomes" id="UP000799766"/>
    </source>
</evidence>
<evidence type="ECO:0000259" key="2">
    <source>
        <dbReference type="Pfam" id="PF08167"/>
    </source>
</evidence>
<proteinExistence type="predicted"/>
<reference evidence="3" key="1">
    <citation type="journal article" date="2020" name="Stud. Mycol.">
        <title>101 Dothideomycetes genomes: a test case for predicting lifestyles and emergence of pathogens.</title>
        <authorList>
            <person name="Haridas S."/>
            <person name="Albert R."/>
            <person name="Binder M."/>
            <person name="Bloem J."/>
            <person name="Labutti K."/>
            <person name="Salamov A."/>
            <person name="Andreopoulos B."/>
            <person name="Baker S."/>
            <person name="Barry K."/>
            <person name="Bills G."/>
            <person name="Bluhm B."/>
            <person name="Cannon C."/>
            <person name="Castanera R."/>
            <person name="Culley D."/>
            <person name="Daum C."/>
            <person name="Ezra D."/>
            <person name="Gonzalez J."/>
            <person name="Henrissat B."/>
            <person name="Kuo A."/>
            <person name="Liang C."/>
            <person name="Lipzen A."/>
            <person name="Lutzoni F."/>
            <person name="Magnuson J."/>
            <person name="Mondo S."/>
            <person name="Nolan M."/>
            <person name="Ohm R."/>
            <person name="Pangilinan J."/>
            <person name="Park H.-J."/>
            <person name="Ramirez L."/>
            <person name="Alfaro M."/>
            <person name="Sun H."/>
            <person name="Tritt A."/>
            <person name="Yoshinaga Y."/>
            <person name="Zwiers L.-H."/>
            <person name="Turgeon B."/>
            <person name="Goodwin S."/>
            <person name="Spatafora J."/>
            <person name="Crous P."/>
            <person name="Grigoriev I."/>
        </authorList>
    </citation>
    <scope>NUCLEOTIDE SEQUENCE</scope>
    <source>
        <strain evidence="3">ATCC 16933</strain>
    </source>
</reference>
<accession>A0A6A6NZY6</accession>
<feature type="compositionally biased region" description="Basic and acidic residues" evidence="1">
    <location>
        <begin position="834"/>
        <end position="848"/>
    </location>
</feature>
<feature type="compositionally biased region" description="Basic and acidic residues" evidence="1">
    <location>
        <begin position="790"/>
        <end position="799"/>
    </location>
</feature>
<dbReference type="EMBL" id="MU001681">
    <property type="protein sequence ID" value="KAF2457062.1"/>
    <property type="molecule type" value="Genomic_DNA"/>
</dbReference>
<feature type="region of interest" description="Disordered" evidence="1">
    <location>
        <begin position="674"/>
        <end position="848"/>
    </location>
</feature>
<dbReference type="OrthoDB" id="20900at2759"/>
<sequence>MAGSSPSAVDALNSVSNRLQSLQCSQVALHVPSLAATLRQSCAPLLRSTPSTSAEASSVSRLHRYLKILLSNDHPGARLAALVLVRTVVDLGEHAALAKNGAEWTDELLSMLSLSKPSGELAASRKIVVLLLTRIFLAVVPSQETSGQQIGKQKLVTFIGECLSLVGCSKDDNGCGEKVLSTGKILRTRSQREVLPVVLDSFTQLLPFRPGPFRLYLSQIRELLASVIGWTAPAPATTKSALPIPPITPLPADTTRRAARLLTQLHVCSPNNGAALEWETTIRQVISATHLTADKLFRAVKEDRKSVWDDDVSTRDMKTGGLKPDHADTLGLPNWSGFPGGTDRIVALIELLSAFLGTGVTYVPVKMPIGLLADLVKRILCFLPPPPPSRAKTNDSWNRSRLQYRQEISAEERAELFMIALPRIHVAVLRLVRDMLKRFGPAIMGLIGPWLDMVVGVFEAEAHVPAVRGCVYEVVEEMARMVGSGLTEDAVSSLEPVMNACAEEVLTQEPNGSDKAPAVVTATENKVNGSQQTGSTSKSGKKGKNQSKQTSGAAGINVDALLPASSASSKASPPPISPTCSAARALLPILLAYLPARHISLSIRAALDRAAILTASKDALLASVINPPVNEGTNSTMPFLARLYGEDMDVEGVVRARLVGIGCAQLRTPLDVNVEQEQNTTEDAEGGASEKGMTTTADNMNVDVEASPESCDVPTAAAQSRTAPDQRPSSSHKRPATGDGDGEGQPQKKSRIETPLESTADDGTAFTETVLAEETGVPGPTNDASSEADDAGRERDGDTARAVAGRTIGCSGTGIELGTGNTVEDDDEDGFEIPELHMGADSDEESKS</sequence>
<dbReference type="Pfam" id="PF08167">
    <property type="entry name" value="RIX1"/>
    <property type="match status" value="1"/>
</dbReference>
<name>A0A6A6NZY6_9PEZI</name>
<organism evidence="3 4">
    <name type="scientific">Lineolata rhizophorae</name>
    <dbReference type="NCBI Taxonomy" id="578093"/>
    <lineage>
        <taxon>Eukaryota</taxon>
        <taxon>Fungi</taxon>
        <taxon>Dikarya</taxon>
        <taxon>Ascomycota</taxon>
        <taxon>Pezizomycotina</taxon>
        <taxon>Dothideomycetes</taxon>
        <taxon>Dothideomycetes incertae sedis</taxon>
        <taxon>Lineolatales</taxon>
        <taxon>Lineolataceae</taxon>
        <taxon>Lineolata</taxon>
    </lineage>
</organism>
<feature type="domain" description="Pre-rRNA-processing protein RIX1 N-terminal" evidence="2">
    <location>
        <begin position="18"/>
        <end position="229"/>
    </location>
</feature>
<evidence type="ECO:0000256" key="1">
    <source>
        <dbReference type="SAM" id="MobiDB-lite"/>
    </source>
</evidence>
<dbReference type="Proteomes" id="UP000799766">
    <property type="component" value="Unassembled WGS sequence"/>
</dbReference>
<dbReference type="InterPro" id="IPR012583">
    <property type="entry name" value="RIX1_N"/>
</dbReference>
<feature type="region of interest" description="Disordered" evidence="1">
    <location>
        <begin position="524"/>
        <end position="552"/>
    </location>
</feature>
<gene>
    <name evidence="3" type="ORF">BDY21DRAFT_344802</name>
</gene>
<feature type="compositionally biased region" description="Polar residues" evidence="1">
    <location>
        <begin position="717"/>
        <end position="729"/>
    </location>
</feature>
<protein>
    <recommendedName>
        <fullName evidence="2">Pre-rRNA-processing protein RIX1 N-terminal domain-containing protein</fullName>
    </recommendedName>
</protein>